<dbReference type="Proteomes" id="UP000193570">
    <property type="component" value="Unassembled WGS sequence"/>
</dbReference>
<dbReference type="InterPro" id="IPR003399">
    <property type="entry name" value="Mce/MlaD"/>
</dbReference>
<gene>
    <name evidence="4" type="ORF">ROJ8625_02557</name>
</gene>
<dbReference type="PANTHER" id="PTHR36698">
    <property type="entry name" value="BLL5892 PROTEIN"/>
    <property type="match status" value="1"/>
</dbReference>
<evidence type="ECO:0000313" key="4">
    <source>
        <dbReference type="EMBL" id="SLN51338.1"/>
    </source>
</evidence>
<keyword evidence="1" id="KW-0175">Coiled coil</keyword>
<keyword evidence="2" id="KW-0812">Transmembrane</keyword>
<dbReference type="PANTHER" id="PTHR36698:SF2">
    <property type="entry name" value="MCE_MLAD DOMAIN-CONTAINING PROTEIN"/>
    <property type="match status" value="1"/>
</dbReference>
<proteinExistence type="predicted"/>
<dbReference type="AlphaFoldDB" id="A0A1X6ZHL9"/>
<dbReference type="Pfam" id="PF02470">
    <property type="entry name" value="MlaD"/>
    <property type="match status" value="1"/>
</dbReference>
<feature type="domain" description="Mce/MlaD" evidence="3">
    <location>
        <begin position="40"/>
        <end position="115"/>
    </location>
</feature>
<name>A0A1X6ZHL9_9RHOB</name>
<sequence length="725" mass="76157">METRANYILIGAFTLLGAAAIVLGFLWFARIELDRQFAYYDVRFESVAGLSEAADVRFAGLPVGQVADIRLSPDRDGTVLVRLEVDAATPVRTTSEATVESQGVTGVSYVGISAGARDTPLLDQAAEEDIPTIPAGSSVFQSLTRDAPELLEEALATVRNINTILSPDNQNRIDNILINVEAASDDFSAVLEDFSNVTDEISDFAREVDRFNTTLENLSGDVSVVLETADRTLADIGDLAVEGQSLLGRGEVTLDAATRTIESANGYLSNDLPALTIELQAGVADLRRETLDVARRADGMLANLDRAAGEALARFAEAEPLIDDTLDLVADLEIATANIDEAATYFDDLMEGEFTAVLVESRAALEDVVAAVDEVSALAEQGRGFLATSESTVAAATGTLESADALLSDDLPALADTLRAAVDDLRGDLDTLSARAEGALGAIEGAGESATARLDEAAPVIAEARALVGQLETTAESVDRAVASVDALVTGDGAALVAEARAVTADAAAAIRTVSQAAEQDLPVIVEDVRGATRRAREMIETVGADLSAATGRIDGLSEEAEAAMSAATTTFARANTTLDAVNSALASGEQTLAVVEDAFSRALPVIDGAERILNEDIGTITADLRRAITSLEGAVAQVSEDIPAVTGDVRDAAAEAEQLFRDIRTLVAETGAPLSSFAGDGLPQYTQLASETRALIRNLDRLTEQISRDPARFLLDRDTPTFRR</sequence>
<reference evidence="4 5" key="1">
    <citation type="submission" date="2017-03" db="EMBL/GenBank/DDBJ databases">
        <authorList>
            <person name="Afonso C.L."/>
            <person name="Miller P.J."/>
            <person name="Scott M.A."/>
            <person name="Spackman E."/>
            <person name="Goraichik I."/>
            <person name="Dimitrov K.M."/>
            <person name="Suarez D.L."/>
            <person name="Swayne D.E."/>
        </authorList>
    </citation>
    <scope>NUCLEOTIDE SEQUENCE [LARGE SCALE GENOMIC DNA]</scope>
    <source>
        <strain evidence="4 5">CECT 8625</strain>
    </source>
</reference>
<dbReference type="EMBL" id="FWFK01000004">
    <property type="protein sequence ID" value="SLN51338.1"/>
    <property type="molecule type" value="Genomic_DNA"/>
</dbReference>
<feature type="coiled-coil region" evidence="1">
    <location>
        <begin position="650"/>
        <end position="706"/>
    </location>
</feature>
<protein>
    <submittedName>
        <fullName evidence="4">Mce related protein</fullName>
    </submittedName>
</protein>
<evidence type="ECO:0000259" key="3">
    <source>
        <dbReference type="Pfam" id="PF02470"/>
    </source>
</evidence>
<keyword evidence="2" id="KW-0472">Membrane</keyword>
<keyword evidence="5" id="KW-1185">Reference proteome</keyword>
<accession>A0A1X6ZHL9</accession>
<evidence type="ECO:0000256" key="2">
    <source>
        <dbReference type="SAM" id="Phobius"/>
    </source>
</evidence>
<dbReference type="OrthoDB" id="9808689at2"/>
<evidence type="ECO:0000256" key="1">
    <source>
        <dbReference type="SAM" id="Coils"/>
    </source>
</evidence>
<organism evidence="4 5">
    <name type="scientific">Roseivivax jejudonensis</name>
    <dbReference type="NCBI Taxonomy" id="1529041"/>
    <lineage>
        <taxon>Bacteria</taxon>
        <taxon>Pseudomonadati</taxon>
        <taxon>Pseudomonadota</taxon>
        <taxon>Alphaproteobacteria</taxon>
        <taxon>Rhodobacterales</taxon>
        <taxon>Roseobacteraceae</taxon>
        <taxon>Roseivivax</taxon>
    </lineage>
</organism>
<evidence type="ECO:0000313" key="5">
    <source>
        <dbReference type="Proteomes" id="UP000193570"/>
    </source>
</evidence>
<keyword evidence="2" id="KW-1133">Transmembrane helix</keyword>
<dbReference type="RefSeq" id="WP_085792237.1">
    <property type="nucleotide sequence ID" value="NZ_FWFK01000004.1"/>
</dbReference>
<feature type="transmembrane region" description="Helical" evidence="2">
    <location>
        <begin position="7"/>
        <end position="29"/>
    </location>
</feature>